<keyword evidence="2" id="KW-0732">Signal</keyword>
<dbReference type="EMBL" id="QICL01000027">
    <property type="protein sequence ID" value="PXV61032.1"/>
    <property type="molecule type" value="Genomic_DNA"/>
</dbReference>
<dbReference type="GO" id="GO:0005975">
    <property type="term" value="P:carbohydrate metabolic process"/>
    <property type="evidence" value="ECO:0007669"/>
    <property type="project" value="InterPro"/>
</dbReference>
<evidence type="ECO:0000313" key="4">
    <source>
        <dbReference type="Proteomes" id="UP000247973"/>
    </source>
</evidence>
<dbReference type="InterPro" id="IPR010905">
    <property type="entry name" value="Glyco_hydro_88"/>
</dbReference>
<gene>
    <name evidence="3" type="ORF">CLV62_12731</name>
</gene>
<protein>
    <submittedName>
        <fullName evidence="3">Rhamnogalacturonyl hydrolase YesR</fullName>
    </submittedName>
</protein>
<feature type="signal peptide" evidence="2">
    <location>
        <begin position="1"/>
        <end position="21"/>
    </location>
</feature>
<dbReference type="SUPFAM" id="SSF48208">
    <property type="entry name" value="Six-hairpin glycosidases"/>
    <property type="match status" value="1"/>
</dbReference>
<dbReference type="PANTHER" id="PTHR33886:SF8">
    <property type="entry name" value="UNSATURATED RHAMNOGALACTURONAN HYDROLASE (EUROFUNG)"/>
    <property type="match status" value="1"/>
</dbReference>
<dbReference type="Pfam" id="PF07470">
    <property type="entry name" value="Glyco_hydro_88"/>
    <property type="match status" value="1"/>
</dbReference>
<dbReference type="AlphaFoldDB" id="A0A2V3PM77"/>
<dbReference type="Proteomes" id="UP000247973">
    <property type="component" value="Unassembled WGS sequence"/>
</dbReference>
<organism evidence="3 4">
    <name type="scientific">Dysgonomonas alginatilytica</name>
    <dbReference type="NCBI Taxonomy" id="1605892"/>
    <lineage>
        <taxon>Bacteria</taxon>
        <taxon>Pseudomonadati</taxon>
        <taxon>Bacteroidota</taxon>
        <taxon>Bacteroidia</taxon>
        <taxon>Bacteroidales</taxon>
        <taxon>Dysgonomonadaceae</taxon>
        <taxon>Dysgonomonas</taxon>
    </lineage>
</organism>
<evidence type="ECO:0000256" key="1">
    <source>
        <dbReference type="ARBA" id="ARBA00022801"/>
    </source>
</evidence>
<evidence type="ECO:0000256" key="2">
    <source>
        <dbReference type="SAM" id="SignalP"/>
    </source>
</evidence>
<dbReference type="RefSeq" id="WP_110311965.1">
    <property type="nucleotide sequence ID" value="NZ_QICL01000027.1"/>
</dbReference>
<accession>A0A2V3PM77</accession>
<dbReference type="GO" id="GO:0016787">
    <property type="term" value="F:hydrolase activity"/>
    <property type="evidence" value="ECO:0007669"/>
    <property type="project" value="UniProtKB-KW"/>
</dbReference>
<sequence>MKKTIPAIFCLLLANVFLTMAQSGDLKNFPKGTDPLDVGKRVSQRYVSIPFRNFDGIKSPPNEVTYPEVCTWFGALKFAKESGDKKLLRQLEERFFPLLGSQKHLMQRPDHVDHTVFGSVPLQLYMQTGNELYYYIGIDFADRQWQMPESTKHAEQYQNFLDRGLSWQTRFWIDDMFMISTIQSQAYLASKDEKYINRAAYQMTVYLDSIQQPNGLFFHAKEAPFFWCRGNGWMAAGMAELLRNLPKDNPDRPRILKEYEKMMETLRKYRNEEGLWGQLVDQPDAWTETSGSAMFTYAIITGVKNGWLDSKVYAPIARKAWIALNTYINEDNDLREVCMGTNVGTSKEYYLARKRIVGDLHGQAPILWCATALLEK</sequence>
<dbReference type="InterPro" id="IPR012341">
    <property type="entry name" value="6hp_glycosidase-like_sf"/>
</dbReference>
<dbReference type="OrthoDB" id="9807186at2"/>
<evidence type="ECO:0000313" key="3">
    <source>
        <dbReference type="EMBL" id="PXV61032.1"/>
    </source>
</evidence>
<proteinExistence type="predicted"/>
<keyword evidence="1 3" id="KW-0378">Hydrolase</keyword>
<dbReference type="InterPro" id="IPR008928">
    <property type="entry name" value="6-hairpin_glycosidase_sf"/>
</dbReference>
<dbReference type="PANTHER" id="PTHR33886">
    <property type="entry name" value="UNSATURATED RHAMNOGALACTURONAN HYDROLASE (EUROFUNG)"/>
    <property type="match status" value="1"/>
</dbReference>
<dbReference type="InterPro" id="IPR052043">
    <property type="entry name" value="PolySaccharide_Degr_Enz"/>
</dbReference>
<keyword evidence="4" id="KW-1185">Reference proteome</keyword>
<name>A0A2V3PM77_9BACT</name>
<feature type="chain" id="PRO_5016021784" evidence="2">
    <location>
        <begin position="22"/>
        <end position="376"/>
    </location>
</feature>
<dbReference type="Gene3D" id="1.50.10.10">
    <property type="match status" value="1"/>
</dbReference>
<reference evidence="3 4" key="1">
    <citation type="submission" date="2018-03" db="EMBL/GenBank/DDBJ databases">
        <title>Genomic Encyclopedia of Archaeal and Bacterial Type Strains, Phase II (KMG-II): from individual species to whole genera.</title>
        <authorList>
            <person name="Goeker M."/>
        </authorList>
    </citation>
    <scope>NUCLEOTIDE SEQUENCE [LARGE SCALE GENOMIC DNA]</scope>
    <source>
        <strain evidence="3 4">DSM 100214</strain>
    </source>
</reference>
<comment type="caution">
    <text evidence="3">The sequence shown here is derived from an EMBL/GenBank/DDBJ whole genome shotgun (WGS) entry which is preliminary data.</text>
</comment>